<name>A0A518F195_9BACT</name>
<organism evidence="2 3">
    <name type="scientific">Saltatorellus ferox</name>
    <dbReference type="NCBI Taxonomy" id="2528018"/>
    <lineage>
        <taxon>Bacteria</taxon>
        <taxon>Pseudomonadati</taxon>
        <taxon>Planctomycetota</taxon>
        <taxon>Planctomycetia</taxon>
        <taxon>Planctomycetia incertae sedis</taxon>
        <taxon>Saltatorellus</taxon>
    </lineage>
</organism>
<reference evidence="2 3" key="1">
    <citation type="submission" date="2019-02" db="EMBL/GenBank/DDBJ databases">
        <title>Deep-cultivation of Planctomycetes and their phenomic and genomic characterization uncovers novel biology.</title>
        <authorList>
            <person name="Wiegand S."/>
            <person name="Jogler M."/>
            <person name="Boedeker C."/>
            <person name="Pinto D."/>
            <person name="Vollmers J."/>
            <person name="Rivas-Marin E."/>
            <person name="Kohn T."/>
            <person name="Peeters S.H."/>
            <person name="Heuer A."/>
            <person name="Rast P."/>
            <person name="Oberbeckmann S."/>
            <person name="Bunk B."/>
            <person name="Jeske O."/>
            <person name="Meyerdierks A."/>
            <person name="Storesund J.E."/>
            <person name="Kallscheuer N."/>
            <person name="Luecker S."/>
            <person name="Lage O.M."/>
            <person name="Pohl T."/>
            <person name="Merkel B.J."/>
            <person name="Hornburger P."/>
            <person name="Mueller R.-W."/>
            <person name="Bruemmer F."/>
            <person name="Labrenz M."/>
            <person name="Spormann A.M."/>
            <person name="Op den Camp H."/>
            <person name="Overmann J."/>
            <person name="Amann R."/>
            <person name="Jetten M.S.M."/>
            <person name="Mascher T."/>
            <person name="Medema M.H."/>
            <person name="Devos D.P."/>
            <person name="Kaster A.-K."/>
            <person name="Ovreas L."/>
            <person name="Rohde M."/>
            <person name="Galperin M.Y."/>
            <person name="Jogler C."/>
        </authorList>
    </citation>
    <scope>NUCLEOTIDE SEQUENCE [LARGE SCALE GENOMIC DNA]</scope>
    <source>
        <strain evidence="2 3">Poly30</strain>
    </source>
</reference>
<keyword evidence="3" id="KW-1185">Reference proteome</keyword>
<dbReference type="AlphaFoldDB" id="A0A518F195"/>
<evidence type="ECO:0000313" key="2">
    <source>
        <dbReference type="EMBL" id="QDV10099.1"/>
    </source>
</evidence>
<accession>A0A518F195</accession>
<dbReference type="OrthoDB" id="212249at2"/>
<feature type="coiled-coil region" evidence="1">
    <location>
        <begin position="466"/>
        <end position="493"/>
    </location>
</feature>
<sequence length="493" mass="56200">MLTSLLIAVAPLALPSDPVQLVRAPIAGSLTVSVPDDFKDKMAEAGKDPEKLWALYQWSLEDDERKKYRKRVLKALIKVDPDHEEARLALGHVAYDGKWFETERERDKYAEKVAKERGLVKFKDEWVEPADVPFLSQGFVRNEYGDWVDPIALKRKAEGWKQQDLEWIAPADFDKIEQGLWKCDDTWLPLDRANEWHEDLEAPWKIPTKRAVIWATTTRETAMKAAAQAEQAWFDMQKVFGYGGDVPVPFTVVRDQAQYLRFMDGDEDFDLPQIDPFGVSGHSRAALADLYFDLEEGKYHGMGVTYWDADDSNGDNYGIHDARFAYGLSFVESLDPSFNAAADAIEHAGDKGVDRGRFLEARYQEHRIPRWLRWGAANYASRWFKDQQVKKGGNPRWAIEWSASNLRSQGGLADLDDVFEFDGRLENDQTATLILSAGLLVAYMVDGGNPELSKLLKEFQQQLQKGEDVQNILEQIRKKLADSEEEIRAYAGL</sequence>
<dbReference type="RefSeq" id="WP_145205696.1">
    <property type="nucleotide sequence ID" value="NZ_CP036434.1"/>
</dbReference>
<gene>
    <name evidence="2" type="ORF">Poly30_56610</name>
</gene>
<keyword evidence="1" id="KW-0175">Coiled coil</keyword>
<protein>
    <submittedName>
        <fullName evidence="2">Uncharacterized protein</fullName>
    </submittedName>
</protein>
<evidence type="ECO:0000256" key="1">
    <source>
        <dbReference type="SAM" id="Coils"/>
    </source>
</evidence>
<dbReference type="EMBL" id="CP036434">
    <property type="protein sequence ID" value="QDV10099.1"/>
    <property type="molecule type" value="Genomic_DNA"/>
</dbReference>
<proteinExistence type="predicted"/>
<evidence type="ECO:0000313" key="3">
    <source>
        <dbReference type="Proteomes" id="UP000320390"/>
    </source>
</evidence>
<dbReference type="Proteomes" id="UP000320390">
    <property type="component" value="Chromosome"/>
</dbReference>